<accession>A0ABW6Q230</accession>
<reference evidence="3 4" key="1">
    <citation type="submission" date="2024-09" db="EMBL/GenBank/DDBJ databases">
        <title>The Natural Products Discovery Center: Release of the First 8490 Sequenced Strains for Exploring Actinobacteria Biosynthetic Diversity.</title>
        <authorList>
            <person name="Kalkreuter E."/>
            <person name="Kautsar S.A."/>
            <person name="Yang D."/>
            <person name="Bader C.D."/>
            <person name="Teijaro C.N."/>
            <person name="Fluegel L."/>
            <person name="Davis C.M."/>
            <person name="Simpson J.R."/>
            <person name="Lauterbach L."/>
            <person name="Steele A.D."/>
            <person name="Gui C."/>
            <person name="Meng S."/>
            <person name="Li G."/>
            <person name="Viehrig K."/>
            <person name="Ye F."/>
            <person name="Su P."/>
            <person name="Kiefer A.F."/>
            <person name="Nichols A."/>
            <person name="Cepeda A.J."/>
            <person name="Yan W."/>
            <person name="Fan B."/>
            <person name="Jiang Y."/>
            <person name="Adhikari A."/>
            <person name="Zheng C.-J."/>
            <person name="Schuster L."/>
            <person name="Cowan T.M."/>
            <person name="Smanski M.J."/>
            <person name="Chevrette M.G."/>
            <person name="De Carvalho L.P.S."/>
            <person name="Shen B."/>
        </authorList>
    </citation>
    <scope>NUCLEOTIDE SEQUENCE [LARGE SCALE GENOMIC DNA]</scope>
    <source>
        <strain evidence="3 4">NPDC058328</strain>
    </source>
</reference>
<organism evidence="3 4">
    <name type="scientific">Streptomyces marokkonensis</name>
    <dbReference type="NCBI Taxonomy" id="324855"/>
    <lineage>
        <taxon>Bacteria</taxon>
        <taxon>Bacillati</taxon>
        <taxon>Actinomycetota</taxon>
        <taxon>Actinomycetes</taxon>
        <taxon>Kitasatosporales</taxon>
        <taxon>Streptomycetaceae</taxon>
        <taxon>Streptomyces</taxon>
    </lineage>
</organism>
<dbReference type="EMBL" id="JBHVZQ010000004">
    <property type="protein sequence ID" value="MFF1273120.1"/>
    <property type="molecule type" value="Genomic_DNA"/>
</dbReference>
<dbReference type="Pfam" id="PF00005">
    <property type="entry name" value="ABC_tran"/>
    <property type="match status" value="1"/>
</dbReference>
<evidence type="ECO:0000313" key="4">
    <source>
        <dbReference type="Proteomes" id="UP001601627"/>
    </source>
</evidence>
<feature type="compositionally biased region" description="Basic and acidic residues" evidence="1">
    <location>
        <begin position="82"/>
        <end position="91"/>
    </location>
</feature>
<proteinExistence type="predicted"/>
<evidence type="ECO:0000259" key="2">
    <source>
        <dbReference type="Pfam" id="PF00005"/>
    </source>
</evidence>
<feature type="domain" description="ABC transporter" evidence="2">
    <location>
        <begin position="51"/>
        <end position="105"/>
    </location>
</feature>
<dbReference type="InterPro" id="IPR027417">
    <property type="entry name" value="P-loop_NTPase"/>
</dbReference>
<dbReference type="InterPro" id="IPR003439">
    <property type="entry name" value="ABC_transporter-like_ATP-bd"/>
</dbReference>
<dbReference type="SUPFAM" id="SSF52540">
    <property type="entry name" value="P-loop containing nucleoside triphosphate hydrolases"/>
    <property type="match status" value="1"/>
</dbReference>
<evidence type="ECO:0000313" key="3">
    <source>
        <dbReference type="EMBL" id="MFF1273120.1"/>
    </source>
</evidence>
<dbReference type="Gene3D" id="3.40.50.300">
    <property type="entry name" value="P-loop containing nucleotide triphosphate hydrolases"/>
    <property type="match status" value="1"/>
</dbReference>
<feature type="compositionally biased region" description="Low complexity" evidence="1">
    <location>
        <begin position="138"/>
        <end position="148"/>
    </location>
</feature>
<dbReference type="Proteomes" id="UP001601627">
    <property type="component" value="Unassembled WGS sequence"/>
</dbReference>
<evidence type="ECO:0000256" key="1">
    <source>
        <dbReference type="SAM" id="MobiDB-lite"/>
    </source>
</evidence>
<keyword evidence="4" id="KW-1185">Reference proteome</keyword>
<dbReference type="GO" id="GO:0005524">
    <property type="term" value="F:ATP binding"/>
    <property type="evidence" value="ECO:0007669"/>
    <property type="project" value="UniProtKB-KW"/>
</dbReference>
<gene>
    <name evidence="3" type="ORF">ACFVZC_06890</name>
</gene>
<feature type="region of interest" description="Disordered" evidence="1">
    <location>
        <begin position="65"/>
        <end position="163"/>
    </location>
</feature>
<protein>
    <submittedName>
        <fullName evidence="3">ATP-binding cassette domain-containing protein</fullName>
    </submittedName>
</protein>
<keyword evidence="3" id="KW-0547">Nucleotide-binding</keyword>
<dbReference type="RefSeq" id="WP_388233697.1">
    <property type="nucleotide sequence ID" value="NZ_JBHVZQ010000004.1"/>
</dbReference>
<sequence>MVPCCTETVPGVSRHRDRVRRAPHRGTPADVAVSLERVDRTHGGDQPVVALDDVSAVFMRGTATAVMGPSGSGKRTPLHRAAGLDRPDSGRVRIGATDLSSRSERRLPLSPGGRRTTRPRRGRVRTETSVTPARWRRWGPGSARPRAPGGSGQRCGPLPVTRS</sequence>
<keyword evidence="3" id="KW-0067">ATP-binding</keyword>
<name>A0ABW6Q230_9ACTN</name>
<comment type="caution">
    <text evidence="3">The sequence shown here is derived from an EMBL/GenBank/DDBJ whole genome shotgun (WGS) entry which is preliminary data.</text>
</comment>